<dbReference type="Gene3D" id="2.10.25.10">
    <property type="entry name" value="Laminin"/>
    <property type="match status" value="1"/>
</dbReference>
<dbReference type="InterPro" id="IPR000742">
    <property type="entry name" value="EGF"/>
</dbReference>
<feature type="compositionally biased region" description="Low complexity" evidence="2">
    <location>
        <begin position="277"/>
        <end position="286"/>
    </location>
</feature>
<dbReference type="AlphaFoldDB" id="A0A9W8NJC0"/>
<comment type="caution">
    <text evidence="1">Lacks conserved residue(s) required for the propagation of feature annotation.</text>
</comment>
<dbReference type="PANTHER" id="PTHR17178">
    <property type="entry name" value="SECRETORY GRANULE PROTEOGLYCAN CORE PROTEIN"/>
    <property type="match status" value="1"/>
</dbReference>
<keyword evidence="1" id="KW-1015">Disulfide bond</keyword>
<gene>
    <name evidence="5" type="ORF">NPX13_g2837</name>
</gene>
<feature type="compositionally biased region" description="Low complexity" evidence="2">
    <location>
        <begin position="349"/>
        <end position="358"/>
    </location>
</feature>
<evidence type="ECO:0000256" key="1">
    <source>
        <dbReference type="PROSITE-ProRule" id="PRU00076"/>
    </source>
</evidence>
<comment type="caution">
    <text evidence="5">The sequence shown here is derived from an EMBL/GenBank/DDBJ whole genome shotgun (WGS) entry which is preliminary data.</text>
</comment>
<proteinExistence type="predicted"/>
<dbReference type="VEuPathDB" id="FungiDB:F4678DRAFT_186522"/>
<keyword evidence="3" id="KW-1133">Transmembrane helix</keyword>
<keyword evidence="3" id="KW-0472">Membrane</keyword>
<evidence type="ECO:0000313" key="6">
    <source>
        <dbReference type="Proteomes" id="UP001148614"/>
    </source>
</evidence>
<protein>
    <recommendedName>
        <fullName evidence="4">EGF-like domain-containing protein</fullName>
    </recommendedName>
</protein>
<feature type="region of interest" description="Disordered" evidence="2">
    <location>
        <begin position="704"/>
        <end position="758"/>
    </location>
</feature>
<evidence type="ECO:0000256" key="3">
    <source>
        <dbReference type="SAM" id="Phobius"/>
    </source>
</evidence>
<dbReference type="EMBL" id="JANPWZ010000318">
    <property type="protein sequence ID" value="KAJ3577730.1"/>
    <property type="molecule type" value="Genomic_DNA"/>
</dbReference>
<dbReference type="PANTHER" id="PTHR17178:SF0">
    <property type="entry name" value="SERGLYCIN"/>
    <property type="match status" value="1"/>
</dbReference>
<dbReference type="PROSITE" id="PS00022">
    <property type="entry name" value="EGF_1"/>
    <property type="match status" value="1"/>
</dbReference>
<feature type="disulfide bond" evidence="1">
    <location>
        <begin position="554"/>
        <end position="563"/>
    </location>
</feature>
<dbReference type="PROSITE" id="PS01186">
    <property type="entry name" value="EGF_2"/>
    <property type="match status" value="1"/>
</dbReference>
<evidence type="ECO:0000313" key="5">
    <source>
        <dbReference type="EMBL" id="KAJ3577730.1"/>
    </source>
</evidence>
<dbReference type="CDD" id="cd00054">
    <property type="entry name" value="EGF_CA"/>
    <property type="match status" value="1"/>
</dbReference>
<sequence length="920" mass="97827">MSQFENARGMDEPPRMGGSVKRAREQVQGGFSRTGPTMQDPSSVGRRVQAPAGLQAKDGTIGMAISRPTPVPQWPLAGPIASPASTDSEPYRPPPGRSQPPQRPPRPSRVPSILDGSRVQDHTPTFQYVPQSSINGEPSTPVTPLTQSSRPSTLSSVGSIPDFPLPVAVPNAVPRRSQNLGPPPSSRRGASSFYSTASFVSPIPEESPRIRSHTSYASSAAIPDSFGSLSPSSQTDIYFDDAIAEESFTSDDADDSRLVRSASIGKRGKPSLVTTKSNSPPQSQRPAPQPIQGSPFAGGTGYVEGSSSSSAPTAKTLGGAGLTTNSMLTAFESASATDPSTLPRPEPSLKPSRLSGLRRPPRLDIDAVRTAEARGSLTSLPDLIRRATRLATMMDRGKRPASRFDDLDFPPEIYGMDAEKNDYYELDKHQSGLSDMLAAFPPPASRRSMRQSMVSWPLPRRSSRAPTRMGEEPMSANGSDKSKPRRRCCGLPLWGFLVVLFIIIAIIVAAVVVPVELLVINKNDPQPVQNCMEELPCANGGTSVVTQGVCSCICSNGFTGKDCTTPAAQGCTTTTLETEDATRISNVTIGQAIPRLVLDAQANFSIPLSATSILSKFSSSGLSCNSENALVTFDGVSLRTVDGQGKNVDLSGDGSLALAAVAGDESDSEITLTLLPEIDATITLDAPVGTGHIFVTTLTIGGGDTTSQTGYPTDDPPTLTTSSATSSKTTQPSSTSSKTTSTTPTMSSTTTPTAQPTGAFTVTDNVVDFARVAVLYVLQEKTVEQASAAQNLLQEFFSDADSDTTADQARNITIGDSNSIDLVNLFVDVDYVYACGGATGLHLASIGRENCACLDDPEAWVRRDRRNRKRWFNHCSTRIYLYDMYYIVIYGDATEREGAKALANTSSIHVASIARYMVKR</sequence>
<feature type="compositionally biased region" description="Polar residues" evidence="2">
    <location>
        <begin position="29"/>
        <end position="42"/>
    </location>
</feature>
<feature type="transmembrane region" description="Helical" evidence="3">
    <location>
        <begin position="491"/>
        <end position="513"/>
    </location>
</feature>
<keyword evidence="3" id="KW-0812">Transmembrane</keyword>
<feature type="region of interest" description="Disordered" evidence="2">
    <location>
        <begin position="442"/>
        <end position="485"/>
    </location>
</feature>
<feature type="region of interest" description="Disordered" evidence="2">
    <location>
        <begin position="248"/>
        <end position="320"/>
    </location>
</feature>
<keyword evidence="1" id="KW-0245">EGF-like domain</keyword>
<feature type="domain" description="EGF-like" evidence="4">
    <location>
        <begin position="527"/>
        <end position="564"/>
    </location>
</feature>
<feature type="compositionally biased region" description="Low complexity" evidence="2">
    <location>
        <begin position="712"/>
        <end position="757"/>
    </location>
</feature>
<name>A0A9W8NJC0_9PEZI</name>
<organism evidence="5 6">
    <name type="scientific">Xylaria arbuscula</name>
    <dbReference type="NCBI Taxonomy" id="114810"/>
    <lineage>
        <taxon>Eukaryota</taxon>
        <taxon>Fungi</taxon>
        <taxon>Dikarya</taxon>
        <taxon>Ascomycota</taxon>
        <taxon>Pezizomycotina</taxon>
        <taxon>Sordariomycetes</taxon>
        <taxon>Xylariomycetidae</taxon>
        <taxon>Xylariales</taxon>
        <taxon>Xylariaceae</taxon>
        <taxon>Xylaria</taxon>
    </lineage>
</organism>
<feature type="region of interest" description="Disordered" evidence="2">
    <location>
        <begin position="1"/>
        <end position="193"/>
    </location>
</feature>
<reference evidence="5" key="1">
    <citation type="submission" date="2022-07" db="EMBL/GenBank/DDBJ databases">
        <title>Genome Sequence of Xylaria arbuscula.</title>
        <authorList>
            <person name="Buettner E."/>
        </authorList>
    </citation>
    <scope>NUCLEOTIDE SEQUENCE</scope>
    <source>
        <strain evidence="5">VT107</strain>
    </source>
</reference>
<feature type="region of interest" description="Disordered" evidence="2">
    <location>
        <begin position="334"/>
        <end position="358"/>
    </location>
</feature>
<dbReference type="Proteomes" id="UP001148614">
    <property type="component" value="Unassembled WGS sequence"/>
</dbReference>
<dbReference type="PROSITE" id="PS50026">
    <property type="entry name" value="EGF_3"/>
    <property type="match status" value="1"/>
</dbReference>
<feature type="compositionally biased region" description="Polar residues" evidence="2">
    <location>
        <begin position="122"/>
        <end position="158"/>
    </location>
</feature>
<evidence type="ECO:0000256" key="2">
    <source>
        <dbReference type="SAM" id="MobiDB-lite"/>
    </source>
</evidence>
<feature type="compositionally biased region" description="Pro residues" evidence="2">
    <location>
        <begin position="91"/>
        <end position="108"/>
    </location>
</feature>
<evidence type="ECO:0000259" key="4">
    <source>
        <dbReference type="PROSITE" id="PS50026"/>
    </source>
</evidence>
<keyword evidence="6" id="KW-1185">Reference proteome</keyword>
<accession>A0A9W8NJC0</accession>